<dbReference type="Proteomes" id="UP001151760">
    <property type="component" value="Unassembled WGS sequence"/>
</dbReference>
<accession>A0ABQ5CH67</accession>
<dbReference type="PANTHER" id="PTHR33067:SF31">
    <property type="entry name" value="RNA-DIRECTED DNA POLYMERASE"/>
    <property type="match status" value="1"/>
</dbReference>
<dbReference type="EMBL" id="BQNB010014140">
    <property type="protein sequence ID" value="GJT24494.1"/>
    <property type="molecule type" value="Genomic_DNA"/>
</dbReference>
<gene>
    <name evidence="1" type="ORF">Tco_0894431</name>
</gene>
<dbReference type="Gene3D" id="2.40.70.10">
    <property type="entry name" value="Acid Proteases"/>
    <property type="match status" value="1"/>
</dbReference>
<reference evidence="1" key="2">
    <citation type="submission" date="2022-01" db="EMBL/GenBank/DDBJ databases">
        <authorList>
            <person name="Yamashiro T."/>
            <person name="Shiraishi A."/>
            <person name="Satake H."/>
            <person name="Nakayama K."/>
        </authorList>
    </citation>
    <scope>NUCLEOTIDE SEQUENCE</scope>
</reference>
<dbReference type="InterPro" id="IPR021109">
    <property type="entry name" value="Peptidase_aspartic_dom_sf"/>
</dbReference>
<dbReference type="CDD" id="cd00303">
    <property type="entry name" value="retropepsin_like"/>
    <property type="match status" value="1"/>
</dbReference>
<reference evidence="1" key="1">
    <citation type="journal article" date="2022" name="Int. J. Mol. Sci.">
        <title>Draft Genome of Tanacetum Coccineum: Genomic Comparison of Closely Related Tanacetum-Family Plants.</title>
        <authorList>
            <person name="Yamashiro T."/>
            <person name="Shiraishi A."/>
            <person name="Nakayama K."/>
            <person name="Satake H."/>
        </authorList>
    </citation>
    <scope>NUCLEOTIDE SEQUENCE</scope>
</reference>
<keyword evidence="2" id="KW-1185">Reference proteome</keyword>
<dbReference type="PANTHER" id="PTHR33067">
    <property type="entry name" value="RNA-DIRECTED DNA POLYMERASE-RELATED"/>
    <property type="match status" value="1"/>
</dbReference>
<evidence type="ECO:0000313" key="1">
    <source>
        <dbReference type="EMBL" id="GJT24494.1"/>
    </source>
</evidence>
<proteinExistence type="predicted"/>
<sequence>MCGQDKQDEEDALVAILQSLVGECKAVYANKGTSLNIMPRSIFKHLKLANLKKTDTLVEMTDMTQKAPLGIVENVLVKINKFLIPFDFMIMDMLREPNETMILGRPFLATIHAQIDVFKSKISLGIGGDRILFDMDGNVCHSNIPVEKVYMTNSIQDDEPFNPLKIGDDIFSYEPPPCLQFEQYTRFCDDESIDTVESSDNMQEPKVEHKKVVNLEKVTLRWHVCKHVRVFYDNECGKDCEMWPTCNPDLSFCSEYDSIYEKGEHGMLE</sequence>
<evidence type="ECO:0000313" key="2">
    <source>
        <dbReference type="Proteomes" id="UP001151760"/>
    </source>
</evidence>
<name>A0ABQ5CH67_9ASTR</name>
<protein>
    <submittedName>
        <fullName evidence="1">Copia protein</fullName>
    </submittedName>
</protein>
<comment type="caution">
    <text evidence="1">The sequence shown here is derived from an EMBL/GenBank/DDBJ whole genome shotgun (WGS) entry which is preliminary data.</text>
</comment>
<organism evidence="1 2">
    <name type="scientific">Tanacetum coccineum</name>
    <dbReference type="NCBI Taxonomy" id="301880"/>
    <lineage>
        <taxon>Eukaryota</taxon>
        <taxon>Viridiplantae</taxon>
        <taxon>Streptophyta</taxon>
        <taxon>Embryophyta</taxon>
        <taxon>Tracheophyta</taxon>
        <taxon>Spermatophyta</taxon>
        <taxon>Magnoliopsida</taxon>
        <taxon>eudicotyledons</taxon>
        <taxon>Gunneridae</taxon>
        <taxon>Pentapetalae</taxon>
        <taxon>asterids</taxon>
        <taxon>campanulids</taxon>
        <taxon>Asterales</taxon>
        <taxon>Asteraceae</taxon>
        <taxon>Asteroideae</taxon>
        <taxon>Anthemideae</taxon>
        <taxon>Anthemidinae</taxon>
        <taxon>Tanacetum</taxon>
    </lineage>
</organism>